<protein>
    <submittedName>
        <fullName evidence="2">Uncharacterized protein</fullName>
    </submittedName>
</protein>
<evidence type="ECO:0000313" key="3">
    <source>
        <dbReference type="Proteomes" id="UP000765509"/>
    </source>
</evidence>
<feature type="signal peptide" evidence="1">
    <location>
        <begin position="1"/>
        <end position="22"/>
    </location>
</feature>
<proteinExistence type="predicted"/>
<dbReference type="Proteomes" id="UP000765509">
    <property type="component" value="Unassembled WGS sequence"/>
</dbReference>
<reference evidence="2" key="1">
    <citation type="submission" date="2021-03" db="EMBL/GenBank/DDBJ databases">
        <title>Draft genome sequence of rust myrtle Austropuccinia psidii MF-1, a brazilian biotype.</title>
        <authorList>
            <person name="Quecine M.C."/>
            <person name="Pachon D.M.R."/>
            <person name="Bonatelli M.L."/>
            <person name="Correr F.H."/>
            <person name="Franceschini L.M."/>
            <person name="Leite T.F."/>
            <person name="Margarido G.R.A."/>
            <person name="Almeida C.A."/>
            <person name="Ferrarezi J.A."/>
            <person name="Labate C.A."/>
        </authorList>
    </citation>
    <scope>NUCLEOTIDE SEQUENCE</scope>
    <source>
        <strain evidence="2">MF-1</strain>
    </source>
</reference>
<keyword evidence="1" id="KW-0732">Signal</keyword>
<evidence type="ECO:0000256" key="1">
    <source>
        <dbReference type="SAM" id="SignalP"/>
    </source>
</evidence>
<comment type="caution">
    <text evidence="2">The sequence shown here is derived from an EMBL/GenBank/DDBJ whole genome shotgun (WGS) entry which is preliminary data.</text>
</comment>
<keyword evidence="3" id="KW-1185">Reference proteome</keyword>
<name>A0A9Q3KSD8_9BASI</name>
<feature type="non-terminal residue" evidence="2">
    <location>
        <position position="52"/>
    </location>
</feature>
<evidence type="ECO:0000313" key="2">
    <source>
        <dbReference type="EMBL" id="MBW0587293.1"/>
    </source>
</evidence>
<dbReference type="EMBL" id="AVOT02126556">
    <property type="protein sequence ID" value="MBW0587293.1"/>
    <property type="molecule type" value="Genomic_DNA"/>
</dbReference>
<gene>
    <name evidence="2" type="ORF">O181_127008</name>
</gene>
<organism evidence="2 3">
    <name type="scientific">Austropuccinia psidii MF-1</name>
    <dbReference type="NCBI Taxonomy" id="1389203"/>
    <lineage>
        <taxon>Eukaryota</taxon>
        <taxon>Fungi</taxon>
        <taxon>Dikarya</taxon>
        <taxon>Basidiomycota</taxon>
        <taxon>Pucciniomycotina</taxon>
        <taxon>Pucciniomycetes</taxon>
        <taxon>Pucciniales</taxon>
        <taxon>Sphaerophragmiaceae</taxon>
        <taxon>Austropuccinia</taxon>
    </lineage>
</organism>
<accession>A0A9Q3KSD8</accession>
<feature type="chain" id="PRO_5040257487" evidence="1">
    <location>
        <begin position="23"/>
        <end position="52"/>
    </location>
</feature>
<sequence>MAKGKWKFLTLLLNVLPRVRIAFKTTILALQSAITASLERNHVVVLGCTLPT</sequence>
<dbReference type="AlphaFoldDB" id="A0A9Q3KSD8"/>